<gene>
    <name evidence="2" type="primary">rsfS</name>
    <name evidence="3" type="ORF">SAMN04489760_11134</name>
</gene>
<sequence length="118" mass="13303">MIVNAILEKKAGRLVILNVKEISAFTDYFVICDGTSDRQVQAIAGSVQERMKKSGIHPLGVEGESAGKWILLDYADVIVHIFHQPVREFYDLERLWDDVPRMEIPDEATELNSLSNGM</sequence>
<dbReference type="STRING" id="43775.SAMN04489760_11134"/>
<protein>
    <recommendedName>
        <fullName evidence="2">Ribosomal silencing factor RsfS</fullName>
    </recommendedName>
</protein>
<comment type="function">
    <text evidence="2">Functions as a ribosomal silencing factor. Interacts with ribosomal protein uL14 (rplN), blocking formation of intersubunit bridge B8. Prevents association of the 30S and 50S ribosomal subunits and the formation of functional ribosomes, thus repressing translation.</text>
</comment>
<dbReference type="RefSeq" id="WP_093883378.1">
    <property type="nucleotide sequence ID" value="NZ_FOBS01000011.1"/>
</dbReference>
<evidence type="ECO:0000256" key="2">
    <source>
        <dbReference type="HAMAP-Rule" id="MF_01477"/>
    </source>
</evidence>
<dbReference type="OrthoDB" id="9793681at2"/>
<dbReference type="SUPFAM" id="SSF81301">
    <property type="entry name" value="Nucleotidyltransferase"/>
    <property type="match status" value="1"/>
</dbReference>
<dbReference type="HAMAP" id="MF_01477">
    <property type="entry name" value="Iojap_RsfS"/>
    <property type="match status" value="1"/>
</dbReference>
<organism evidence="3 4">
    <name type="scientific">Syntrophus gentianae</name>
    <dbReference type="NCBI Taxonomy" id="43775"/>
    <lineage>
        <taxon>Bacteria</taxon>
        <taxon>Pseudomonadati</taxon>
        <taxon>Thermodesulfobacteriota</taxon>
        <taxon>Syntrophia</taxon>
        <taxon>Syntrophales</taxon>
        <taxon>Syntrophaceae</taxon>
        <taxon>Syntrophus</taxon>
    </lineage>
</organism>
<evidence type="ECO:0000256" key="1">
    <source>
        <dbReference type="ARBA" id="ARBA00010574"/>
    </source>
</evidence>
<dbReference type="GO" id="GO:0043023">
    <property type="term" value="F:ribosomal large subunit binding"/>
    <property type="evidence" value="ECO:0007669"/>
    <property type="project" value="TreeGrafter"/>
</dbReference>
<dbReference type="Pfam" id="PF02410">
    <property type="entry name" value="RsfS"/>
    <property type="match status" value="1"/>
</dbReference>
<evidence type="ECO:0000313" key="3">
    <source>
        <dbReference type="EMBL" id="SEM34589.1"/>
    </source>
</evidence>
<dbReference type="Gene3D" id="3.30.460.10">
    <property type="entry name" value="Beta Polymerase, domain 2"/>
    <property type="match status" value="1"/>
</dbReference>
<dbReference type="AlphaFoldDB" id="A0A1H7XNN0"/>
<dbReference type="GO" id="GO:0017148">
    <property type="term" value="P:negative regulation of translation"/>
    <property type="evidence" value="ECO:0007669"/>
    <property type="project" value="UniProtKB-UniRule"/>
</dbReference>
<proteinExistence type="inferred from homology"/>
<dbReference type="GO" id="GO:0090071">
    <property type="term" value="P:negative regulation of ribosome biogenesis"/>
    <property type="evidence" value="ECO:0007669"/>
    <property type="project" value="UniProtKB-UniRule"/>
</dbReference>
<keyword evidence="4" id="KW-1185">Reference proteome</keyword>
<dbReference type="GO" id="GO:0042256">
    <property type="term" value="P:cytosolic ribosome assembly"/>
    <property type="evidence" value="ECO:0007669"/>
    <property type="project" value="UniProtKB-UniRule"/>
</dbReference>
<name>A0A1H7XNN0_9BACT</name>
<comment type="subcellular location">
    <subcellularLocation>
        <location evidence="2">Cytoplasm</location>
    </subcellularLocation>
</comment>
<comment type="subunit">
    <text evidence="2">Interacts with ribosomal protein uL14 (rplN).</text>
</comment>
<dbReference type="InterPro" id="IPR004394">
    <property type="entry name" value="Iojap/RsfS/C7orf30"/>
</dbReference>
<keyword evidence="2" id="KW-0810">Translation regulation</keyword>
<dbReference type="PANTHER" id="PTHR21043:SF0">
    <property type="entry name" value="MITOCHONDRIAL ASSEMBLY OF RIBOSOMAL LARGE SUBUNIT PROTEIN 1"/>
    <property type="match status" value="1"/>
</dbReference>
<keyword evidence="2" id="KW-0678">Repressor</keyword>
<dbReference type="NCBIfam" id="TIGR00090">
    <property type="entry name" value="rsfS_iojap_ybeB"/>
    <property type="match status" value="1"/>
</dbReference>
<dbReference type="Proteomes" id="UP000198744">
    <property type="component" value="Unassembled WGS sequence"/>
</dbReference>
<dbReference type="PANTHER" id="PTHR21043">
    <property type="entry name" value="IOJAP SUPERFAMILY ORTHOLOG"/>
    <property type="match status" value="1"/>
</dbReference>
<comment type="similarity">
    <text evidence="1 2">Belongs to the Iojap/RsfS family.</text>
</comment>
<keyword evidence="2" id="KW-0963">Cytoplasm</keyword>
<evidence type="ECO:0000313" key="4">
    <source>
        <dbReference type="Proteomes" id="UP000198744"/>
    </source>
</evidence>
<accession>A0A1H7XNN0</accession>
<dbReference type="EMBL" id="FOBS01000011">
    <property type="protein sequence ID" value="SEM34589.1"/>
    <property type="molecule type" value="Genomic_DNA"/>
</dbReference>
<dbReference type="GO" id="GO:0005737">
    <property type="term" value="C:cytoplasm"/>
    <property type="evidence" value="ECO:0007669"/>
    <property type="project" value="UniProtKB-SubCell"/>
</dbReference>
<reference evidence="3 4" key="1">
    <citation type="submission" date="2016-10" db="EMBL/GenBank/DDBJ databases">
        <authorList>
            <person name="de Groot N.N."/>
        </authorList>
    </citation>
    <scope>NUCLEOTIDE SEQUENCE [LARGE SCALE GENOMIC DNA]</scope>
    <source>
        <strain evidence="3 4">DSM 8423</strain>
    </source>
</reference>
<dbReference type="InterPro" id="IPR043519">
    <property type="entry name" value="NT_sf"/>
</dbReference>